<evidence type="ECO:0000256" key="2">
    <source>
        <dbReference type="SAM" id="Phobius"/>
    </source>
</evidence>
<name>A0A2H6KGV0_9APIC</name>
<feature type="transmembrane region" description="Helical" evidence="2">
    <location>
        <begin position="155"/>
        <end position="177"/>
    </location>
</feature>
<evidence type="ECO:0000256" key="1">
    <source>
        <dbReference type="SAM" id="MobiDB-lite"/>
    </source>
</evidence>
<dbReference type="Proteomes" id="UP000236319">
    <property type="component" value="Unassembled WGS sequence"/>
</dbReference>
<keyword evidence="4" id="KW-1185">Reference proteome</keyword>
<keyword evidence="2" id="KW-0812">Transmembrane</keyword>
<dbReference type="VEuPathDB" id="PiroplasmaDB:BOVATA_037070"/>
<dbReference type="AlphaFoldDB" id="A0A2H6KGV0"/>
<keyword evidence="2" id="KW-1133">Transmembrane helix</keyword>
<keyword evidence="2" id="KW-0472">Membrane</keyword>
<dbReference type="GO" id="GO:0016740">
    <property type="term" value="F:transferase activity"/>
    <property type="evidence" value="ECO:0007669"/>
    <property type="project" value="UniProtKB-KW"/>
</dbReference>
<sequence length="1024" mass="111936">MFYTPQPNPRIAQQRARREHALEAENITLKRFRRKKTVNSNVHTDPAQLNLLVMTPTVVGVHEVPDLNTSVGSQDFELNETVLTLRVLPEVKANRTRILSIPHNALLVDDLAQGERNADVVRAVPDVSLAVQVGLDGGQLGSLSFLSSRSFLSGLLFLSEILLINFTILGLLLLIIIVRVGVIFGLFGSLFAGNLVILILLFLRLSNRRGKGGCLTPLPTTAGEGSLNPFITFTSLNDLLAPVNVVRPVVSEARDTSLPAHQVLLEQGKHFTLVQEQSVLISLRVGVQVQPLHIVRPGVDQLQQDTLDVVTAEHDHTGNNLGVKLIETPDNVFPVTNLVDDTVVTGKECRNLLVVLRHKLDHTLVVVVLLADINTGLNHAPEAQRSVGGTTDLLEVVVLVGLVEVKHDLVTLTVVGNDLQEVLAIRQLVNRSLGDNVTRGCENRNARLIDLIEQVTFSRVVNNPVNLVRTHDGMDLVAIFLTTLKLETDELVLFELLQELLVSRTIQLVTTVVSVKLLLQRQVHVLIGVGVRVVRLNSNRRNRTPGLSTVNQTTNGTRSLSLINILDELGSALLNFPVNPGGSILSILQGLRHLSLLVVGHNNDIQEGLVEGVLVYRHPQVVALDEVVRLTLTSHLVNSIETEKIHILNLVVDDLGGQVLALRVVNNLIAVNETVKRVTIDSRQHLPGNKVANLDTVSVPGIVYNLLKIKSDGGAPGEVLKLIGRVLLSLNRNMLTEHVGNKRRVHTLHHLGLGNREPAVAALLHVVLVRGTLVSDGGELYQLNTLKGDDVGEMLNTHTRAIPDHTLTVVKAVYQVTFVGSTEGLDIARSVVGSVRTPVVIRLGRVAHVDLDELSAVEKVRFLIRRRRNLDHSEKFRVGLLSCLALVTTVNVKASLRVVRDAAVATSTLHVQILINKTVPIHSTDDTEVLVFVRVSHNLQTDLSRQRIVYPQLPSASNNLLNVVVELRVVDSDLLGRVLVGTHNVVLLKVLRLGVKVERVRGTMGRPAPDEVRTSNHGEGGLSL</sequence>
<protein>
    <submittedName>
        <fullName evidence="3">Queuine tRNA-ribosyltransferase, putative</fullName>
    </submittedName>
</protein>
<accession>A0A2H6KGV0</accession>
<comment type="caution">
    <text evidence="3">The sequence shown here is derived from an EMBL/GenBank/DDBJ whole genome shotgun (WGS) entry which is preliminary data.</text>
</comment>
<keyword evidence="3" id="KW-0808">Transferase</keyword>
<dbReference type="OrthoDB" id="10678120at2759"/>
<evidence type="ECO:0000313" key="4">
    <source>
        <dbReference type="Proteomes" id="UP000236319"/>
    </source>
</evidence>
<organism evidence="3 4">
    <name type="scientific">Babesia ovata</name>
    <dbReference type="NCBI Taxonomy" id="189622"/>
    <lineage>
        <taxon>Eukaryota</taxon>
        <taxon>Sar</taxon>
        <taxon>Alveolata</taxon>
        <taxon>Apicomplexa</taxon>
        <taxon>Aconoidasida</taxon>
        <taxon>Piroplasmida</taxon>
        <taxon>Babesiidae</taxon>
        <taxon>Babesia</taxon>
    </lineage>
</organism>
<evidence type="ECO:0000313" key="3">
    <source>
        <dbReference type="EMBL" id="GBE62214.1"/>
    </source>
</evidence>
<feature type="transmembrane region" description="Helical" evidence="2">
    <location>
        <begin position="183"/>
        <end position="203"/>
    </location>
</feature>
<proteinExistence type="predicted"/>
<dbReference type="EMBL" id="BDSA01000004">
    <property type="protein sequence ID" value="GBE62214.1"/>
    <property type="molecule type" value="Genomic_DNA"/>
</dbReference>
<dbReference type="RefSeq" id="XP_028868457.1">
    <property type="nucleotide sequence ID" value="XM_029012624.1"/>
</dbReference>
<feature type="region of interest" description="Disordered" evidence="1">
    <location>
        <begin position="1005"/>
        <end position="1024"/>
    </location>
</feature>
<reference evidence="3 4" key="1">
    <citation type="journal article" date="2017" name="BMC Genomics">
        <title>Whole-genome assembly of Babesia ovata and comparative genomics between closely related pathogens.</title>
        <authorList>
            <person name="Yamagishi J."/>
            <person name="Asada M."/>
            <person name="Hakimi H."/>
            <person name="Tanaka T.Q."/>
            <person name="Sugimoto C."/>
            <person name="Kawazu S."/>
        </authorList>
    </citation>
    <scope>NUCLEOTIDE SEQUENCE [LARGE SCALE GENOMIC DNA]</scope>
    <source>
        <strain evidence="3 4">Miyake</strain>
    </source>
</reference>
<gene>
    <name evidence="3" type="ORF">BOVATA_037070</name>
</gene>
<dbReference type="GeneID" id="39875984"/>